<dbReference type="AlphaFoldDB" id="A0A3A6PAY7"/>
<evidence type="ECO:0000313" key="9">
    <source>
        <dbReference type="Proteomes" id="UP000267798"/>
    </source>
</evidence>
<feature type="transmembrane region" description="Helical" evidence="6">
    <location>
        <begin position="6"/>
        <end position="32"/>
    </location>
</feature>
<evidence type="ECO:0000256" key="2">
    <source>
        <dbReference type="ARBA" id="ARBA00006143"/>
    </source>
</evidence>
<feature type="transmembrane region" description="Helical" evidence="6">
    <location>
        <begin position="131"/>
        <end position="160"/>
    </location>
</feature>
<dbReference type="InterPro" id="IPR003834">
    <property type="entry name" value="Cyt_c_assmbl_TM_dom"/>
</dbReference>
<proteinExistence type="inferred from homology"/>
<feature type="transmembrane region" description="Helical" evidence="6">
    <location>
        <begin position="200"/>
        <end position="218"/>
    </location>
</feature>
<keyword evidence="3 6" id="KW-0812">Transmembrane</keyword>
<feature type="transmembrane region" description="Helical" evidence="6">
    <location>
        <begin position="166"/>
        <end position="188"/>
    </location>
</feature>
<name>A0A3A6PAY7_9BACL</name>
<dbReference type="PANTHER" id="PTHR31272">
    <property type="entry name" value="CYTOCHROME C-TYPE BIOGENESIS PROTEIN HI_1454-RELATED"/>
    <property type="match status" value="1"/>
</dbReference>
<protein>
    <submittedName>
        <fullName evidence="8">Cytochrome c biogenesis protein CcdA</fullName>
    </submittedName>
</protein>
<accession>A0A3A6PAY7</accession>
<keyword evidence="4 6" id="KW-1133">Transmembrane helix</keyword>
<reference evidence="8 9" key="1">
    <citation type="submission" date="2018-09" db="EMBL/GenBank/DDBJ databases">
        <title>Paenibacillus aracenensis nov. sp. isolated from a cave in southern Spain.</title>
        <authorList>
            <person name="Jurado V."/>
            <person name="Gutierrez-Patricio S."/>
            <person name="Gonzalez-Pimentel J.L."/>
            <person name="Miller A.Z."/>
            <person name="Laiz L."/>
            <person name="Saiz-Jimenez C."/>
        </authorList>
    </citation>
    <scope>NUCLEOTIDE SEQUENCE [LARGE SCALE GENOMIC DNA]</scope>
    <source>
        <strain evidence="8 9">JCM 19203</strain>
    </source>
</reference>
<sequence length="238" mass="26613">MSDINIWLAFGAGFASFISPCCLPLYPSYLSYITGISVSELKDAQQLTNKKRMLMMTHTLFFVLGFCTVYYTLGYGTNVFSEFFSEYNKLIRQLSAILIILMGLFLIGIFQPKLLMKERRMNLVPKKVNYLSSFIFGIGFSAGWSPCIGPALTAILGLAAAEPGTWFSLTSAYALGFAIPFFILAFFLGTARWILKYSSVVMKIGGGVMILMGVLLFTDQMTKITIWLNQITPDFLKF</sequence>
<dbReference type="InterPro" id="IPR051790">
    <property type="entry name" value="Cytochrome_c-biogenesis_DsbD"/>
</dbReference>
<dbReference type="GO" id="GO:0017004">
    <property type="term" value="P:cytochrome complex assembly"/>
    <property type="evidence" value="ECO:0007669"/>
    <property type="project" value="InterPro"/>
</dbReference>
<dbReference type="RefSeq" id="WP_120113134.1">
    <property type="nucleotide sequence ID" value="NZ_QXQB01000004.1"/>
</dbReference>
<evidence type="ECO:0000256" key="1">
    <source>
        <dbReference type="ARBA" id="ARBA00004141"/>
    </source>
</evidence>
<evidence type="ECO:0000256" key="4">
    <source>
        <dbReference type="ARBA" id="ARBA00022989"/>
    </source>
</evidence>
<comment type="caution">
    <text evidence="8">The sequence shown here is derived from an EMBL/GenBank/DDBJ whole genome shotgun (WGS) entry which is preliminary data.</text>
</comment>
<evidence type="ECO:0000256" key="6">
    <source>
        <dbReference type="SAM" id="Phobius"/>
    </source>
</evidence>
<evidence type="ECO:0000259" key="7">
    <source>
        <dbReference type="Pfam" id="PF02683"/>
    </source>
</evidence>
<evidence type="ECO:0000256" key="3">
    <source>
        <dbReference type="ARBA" id="ARBA00022692"/>
    </source>
</evidence>
<dbReference type="EMBL" id="QXQB01000004">
    <property type="protein sequence ID" value="RJX38322.1"/>
    <property type="molecule type" value="Genomic_DNA"/>
</dbReference>
<feature type="transmembrane region" description="Helical" evidence="6">
    <location>
        <begin position="53"/>
        <end position="73"/>
    </location>
</feature>
<keyword evidence="9" id="KW-1185">Reference proteome</keyword>
<dbReference type="Pfam" id="PF02683">
    <property type="entry name" value="DsbD_TM"/>
    <property type="match status" value="1"/>
</dbReference>
<evidence type="ECO:0000313" key="8">
    <source>
        <dbReference type="EMBL" id="RJX38322.1"/>
    </source>
</evidence>
<keyword evidence="5 6" id="KW-0472">Membrane</keyword>
<dbReference type="Proteomes" id="UP000267798">
    <property type="component" value="Unassembled WGS sequence"/>
</dbReference>
<gene>
    <name evidence="8" type="ORF">D3P09_19900</name>
</gene>
<feature type="domain" description="Cytochrome C biogenesis protein transmembrane" evidence="7">
    <location>
        <begin position="6"/>
        <end position="190"/>
    </location>
</feature>
<dbReference type="PANTHER" id="PTHR31272:SF4">
    <property type="entry name" value="CYTOCHROME C-TYPE BIOGENESIS PROTEIN HI_1454-RELATED"/>
    <property type="match status" value="1"/>
</dbReference>
<organism evidence="8 9">
    <name type="scientific">Paenibacillus pinisoli</name>
    <dbReference type="NCBI Taxonomy" id="1276110"/>
    <lineage>
        <taxon>Bacteria</taxon>
        <taxon>Bacillati</taxon>
        <taxon>Bacillota</taxon>
        <taxon>Bacilli</taxon>
        <taxon>Bacillales</taxon>
        <taxon>Paenibacillaceae</taxon>
        <taxon>Paenibacillus</taxon>
    </lineage>
</organism>
<comment type="similarity">
    <text evidence="2">Belongs to the DsbD family.</text>
</comment>
<comment type="subcellular location">
    <subcellularLocation>
        <location evidence="1">Membrane</location>
        <topology evidence="1">Multi-pass membrane protein</topology>
    </subcellularLocation>
</comment>
<evidence type="ECO:0000256" key="5">
    <source>
        <dbReference type="ARBA" id="ARBA00023136"/>
    </source>
</evidence>
<feature type="transmembrane region" description="Helical" evidence="6">
    <location>
        <begin position="93"/>
        <end position="110"/>
    </location>
</feature>
<dbReference type="OrthoDB" id="9803065at2"/>
<dbReference type="GO" id="GO:0016020">
    <property type="term" value="C:membrane"/>
    <property type="evidence" value="ECO:0007669"/>
    <property type="project" value="UniProtKB-SubCell"/>
</dbReference>